<comment type="subcellular location">
    <subcellularLocation>
        <location evidence="1">Cell membrane</location>
        <topology evidence="1">Multi-pass membrane protein</topology>
    </subcellularLocation>
</comment>
<keyword evidence="6 7" id="KW-0472">Membrane</keyword>
<dbReference type="GO" id="GO:0009306">
    <property type="term" value="P:protein secretion"/>
    <property type="evidence" value="ECO:0007669"/>
    <property type="project" value="UniProtKB-UniRule"/>
</dbReference>
<organism evidence="8 9">
    <name type="scientific">Aestuariispira insulae</name>
    <dbReference type="NCBI Taxonomy" id="1461337"/>
    <lineage>
        <taxon>Bacteria</taxon>
        <taxon>Pseudomonadati</taxon>
        <taxon>Pseudomonadota</taxon>
        <taxon>Alphaproteobacteria</taxon>
        <taxon>Rhodospirillales</taxon>
        <taxon>Kiloniellaceae</taxon>
        <taxon>Aestuariispira</taxon>
    </lineage>
</organism>
<comment type="caution">
    <text evidence="7">Lacks conserved residue(s) required for the propagation of feature annotation.</text>
</comment>
<dbReference type="EMBL" id="QRDW01000020">
    <property type="protein sequence ID" value="RED43736.1"/>
    <property type="molecule type" value="Genomic_DNA"/>
</dbReference>
<dbReference type="Pfam" id="PF00813">
    <property type="entry name" value="FliP"/>
    <property type="match status" value="1"/>
</dbReference>
<evidence type="ECO:0000256" key="5">
    <source>
        <dbReference type="ARBA" id="ARBA00022989"/>
    </source>
</evidence>
<evidence type="ECO:0000256" key="3">
    <source>
        <dbReference type="ARBA" id="ARBA00022475"/>
    </source>
</evidence>
<comment type="caution">
    <text evidence="8">The sequence shown here is derived from an EMBL/GenBank/DDBJ whole genome shotgun (WGS) entry which is preliminary data.</text>
</comment>
<protein>
    <submittedName>
        <fullName evidence="8">Type III secretion protein R</fullName>
    </submittedName>
</protein>
<evidence type="ECO:0000313" key="9">
    <source>
        <dbReference type="Proteomes" id="UP000256845"/>
    </source>
</evidence>
<dbReference type="RefSeq" id="WP_115939554.1">
    <property type="nucleotide sequence ID" value="NZ_QRDW01000020.1"/>
</dbReference>
<feature type="transmembrane region" description="Helical" evidence="7">
    <location>
        <begin position="12"/>
        <end position="40"/>
    </location>
</feature>
<dbReference type="PROSITE" id="PS01061">
    <property type="entry name" value="FLIP_2"/>
    <property type="match status" value="1"/>
</dbReference>
<dbReference type="NCBIfam" id="NF009438">
    <property type="entry name" value="PRK12797.1"/>
    <property type="match status" value="1"/>
</dbReference>
<evidence type="ECO:0000256" key="7">
    <source>
        <dbReference type="RuleBase" id="RU362070"/>
    </source>
</evidence>
<keyword evidence="5 7" id="KW-1133">Transmembrane helix</keyword>
<dbReference type="OrthoDB" id="9805111at2"/>
<feature type="transmembrane region" description="Helical" evidence="7">
    <location>
        <begin position="159"/>
        <end position="179"/>
    </location>
</feature>
<dbReference type="InterPro" id="IPR005773">
    <property type="entry name" value="T3SS_YscR-like"/>
</dbReference>
<evidence type="ECO:0000313" key="8">
    <source>
        <dbReference type="EMBL" id="RED43736.1"/>
    </source>
</evidence>
<evidence type="ECO:0000256" key="4">
    <source>
        <dbReference type="ARBA" id="ARBA00022692"/>
    </source>
</evidence>
<keyword evidence="3 7" id="KW-1003">Cell membrane</keyword>
<keyword evidence="9" id="KW-1185">Reference proteome</keyword>
<sequence>MEGHFDPVPILILLMMMGLVPFAIVMTTSFAKIVVVLFLFRQALGLQQAPPNMVLYGTALILTIFISAPLFKEIATTVASQNEAVTMDNLSGIQNSISLATEPIKGHLKHLVKESEFSFFSETAKKMWPADMAEATEADSLLLLVPAFMVSELTRAFEIGFMLYLPFIAIDLIVSNLLLAMGSMMVSPMMISLPLKLFLFVIVDGWNRLLHGLVLSYQ</sequence>
<keyword evidence="4 7" id="KW-0812">Transmembrane</keyword>
<dbReference type="PROSITE" id="PS01060">
    <property type="entry name" value="FLIP_1"/>
    <property type="match status" value="1"/>
</dbReference>
<dbReference type="GO" id="GO:0005886">
    <property type="term" value="C:plasma membrane"/>
    <property type="evidence" value="ECO:0007669"/>
    <property type="project" value="UniProtKB-SubCell"/>
</dbReference>
<comment type="similarity">
    <text evidence="2 7">Belongs to the FliP/MopC/SpaP family.</text>
</comment>
<evidence type="ECO:0000256" key="6">
    <source>
        <dbReference type="ARBA" id="ARBA00023136"/>
    </source>
</evidence>
<dbReference type="PANTHER" id="PTHR30587:SF2">
    <property type="entry name" value="SURFACE PRESENTATION OF ANTIGENS PROTEIN SPAP"/>
    <property type="match status" value="1"/>
</dbReference>
<dbReference type="AlphaFoldDB" id="A0A3D9H476"/>
<proteinExistence type="inferred from homology"/>
<dbReference type="Proteomes" id="UP000256845">
    <property type="component" value="Unassembled WGS sequence"/>
</dbReference>
<evidence type="ECO:0000256" key="1">
    <source>
        <dbReference type="ARBA" id="ARBA00004651"/>
    </source>
</evidence>
<evidence type="ECO:0000256" key="2">
    <source>
        <dbReference type="ARBA" id="ARBA00006257"/>
    </source>
</evidence>
<reference evidence="8 9" key="1">
    <citation type="submission" date="2018-07" db="EMBL/GenBank/DDBJ databases">
        <title>Genomic Encyclopedia of Type Strains, Phase III (KMG-III): the genomes of soil and plant-associated and newly described type strains.</title>
        <authorList>
            <person name="Whitman W."/>
        </authorList>
    </citation>
    <scope>NUCLEOTIDE SEQUENCE [LARGE SCALE GENOMIC DNA]</scope>
    <source>
        <strain evidence="8 9">CECT 8488</strain>
    </source>
</reference>
<dbReference type="InterPro" id="IPR005838">
    <property type="entry name" value="T3SS_IM_P"/>
</dbReference>
<feature type="transmembrane region" description="Helical" evidence="7">
    <location>
        <begin position="52"/>
        <end position="71"/>
    </location>
</feature>
<gene>
    <name evidence="8" type="ORF">DFP90_12020</name>
</gene>
<accession>A0A3D9H476</accession>
<dbReference type="NCBIfam" id="TIGR01102">
    <property type="entry name" value="yscR"/>
    <property type="match status" value="1"/>
</dbReference>
<name>A0A3D9H476_9PROT</name>
<dbReference type="PRINTS" id="PR01302">
    <property type="entry name" value="TYPE3IMPPROT"/>
</dbReference>
<dbReference type="PANTHER" id="PTHR30587">
    <property type="entry name" value="FLAGELLAR BIOSYNTHETIC PROTEIN FLIP"/>
    <property type="match status" value="1"/>
</dbReference>